<dbReference type="PANTHER" id="PTHR18964">
    <property type="entry name" value="ROK (REPRESSOR, ORF, KINASE) FAMILY"/>
    <property type="match status" value="1"/>
</dbReference>
<dbReference type="InterPro" id="IPR043129">
    <property type="entry name" value="ATPase_NBD"/>
</dbReference>
<sequence>MFLVFDIGGTKTRLAVSDDKQTLRAEPLIIPTPLEWGDAKEKIENAIAQLGDRYEGVCGGLPGILDEGKETLLWSPNLPDWVGKPIQHFFADVTGAPVSLCHDTALAGIAEARRGAGEGHRIVAYITVSTGVGGTRLVDGKPDVARYQAEPGDQIIDPQSGLTLEGLVSGSAFAEKYGPDFVTTTPSAAWQEAGRILALGLHNTIIHWSPDIMVLGGSMITKPIGISLEVVSEHLSRLMKAFPDIPVLAKSKFADRAGLVGALLSL</sequence>
<dbReference type="InterPro" id="IPR000600">
    <property type="entry name" value="ROK"/>
</dbReference>
<dbReference type="Pfam" id="PF00480">
    <property type="entry name" value="ROK"/>
    <property type="match status" value="1"/>
</dbReference>
<dbReference type="Proteomes" id="UP000177565">
    <property type="component" value="Unassembled WGS sequence"/>
</dbReference>
<gene>
    <name evidence="2" type="ORF">A3C06_00430</name>
</gene>
<accession>A0A1G2MPW3</accession>
<evidence type="ECO:0000313" key="2">
    <source>
        <dbReference type="EMBL" id="OHA25906.1"/>
    </source>
</evidence>
<evidence type="ECO:0000313" key="3">
    <source>
        <dbReference type="Proteomes" id="UP000177565"/>
    </source>
</evidence>
<evidence type="ECO:0000256" key="1">
    <source>
        <dbReference type="ARBA" id="ARBA00006479"/>
    </source>
</evidence>
<comment type="caution">
    <text evidence="2">The sequence shown here is derived from an EMBL/GenBank/DDBJ whole genome shotgun (WGS) entry which is preliminary data.</text>
</comment>
<comment type="similarity">
    <text evidence="1">Belongs to the ROK (NagC/XylR) family.</text>
</comment>
<protein>
    <recommendedName>
        <fullName evidence="4">Glucokinase</fullName>
    </recommendedName>
</protein>
<evidence type="ECO:0008006" key="4">
    <source>
        <dbReference type="Google" id="ProtNLM"/>
    </source>
</evidence>
<dbReference type="EMBL" id="MHRQ01000031">
    <property type="protein sequence ID" value="OHA25906.1"/>
    <property type="molecule type" value="Genomic_DNA"/>
</dbReference>
<reference evidence="2 3" key="1">
    <citation type="journal article" date="2016" name="Nat. Commun.">
        <title>Thousands of microbial genomes shed light on interconnected biogeochemical processes in an aquifer system.</title>
        <authorList>
            <person name="Anantharaman K."/>
            <person name="Brown C.T."/>
            <person name="Hug L.A."/>
            <person name="Sharon I."/>
            <person name="Castelle C.J."/>
            <person name="Probst A.J."/>
            <person name="Thomas B.C."/>
            <person name="Singh A."/>
            <person name="Wilkins M.J."/>
            <person name="Karaoz U."/>
            <person name="Brodie E.L."/>
            <person name="Williams K.H."/>
            <person name="Hubbard S.S."/>
            <person name="Banfield J.F."/>
        </authorList>
    </citation>
    <scope>NUCLEOTIDE SEQUENCE [LARGE SCALE GENOMIC DNA]</scope>
</reference>
<proteinExistence type="inferred from homology"/>
<name>A0A1G2MPW3_9BACT</name>
<organism evidence="2 3">
    <name type="scientific">Candidatus Taylorbacteria bacterium RIFCSPHIGHO2_02_FULL_46_13</name>
    <dbReference type="NCBI Taxonomy" id="1802312"/>
    <lineage>
        <taxon>Bacteria</taxon>
        <taxon>Candidatus Tayloriibacteriota</taxon>
    </lineage>
</organism>
<dbReference type="PANTHER" id="PTHR18964:SF149">
    <property type="entry name" value="BIFUNCTIONAL UDP-N-ACETYLGLUCOSAMINE 2-EPIMERASE_N-ACETYLMANNOSAMINE KINASE"/>
    <property type="match status" value="1"/>
</dbReference>
<dbReference type="CDD" id="cd23763">
    <property type="entry name" value="ASKHA_ATPase_ROK"/>
    <property type="match status" value="1"/>
</dbReference>
<dbReference type="STRING" id="1802312.A3C06_00430"/>
<dbReference type="Gene3D" id="3.30.420.40">
    <property type="match status" value="2"/>
</dbReference>
<dbReference type="SUPFAM" id="SSF53067">
    <property type="entry name" value="Actin-like ATPase domain"/>
    <property type="match status" value="1"/>
</dbReference>
<dbReference type="AlphaFoldDB" id="A0A1G2MPW3"/>